<evidence type="ECO:0000256" key="5">
    <source>
        <dbReference type="ARBA" id="ARBA00022801"/>
    </source>
</evidence>
<evidence type="ECO:0000313" key="12">
    <source>
        <dbReference type="Proteomes" id="UP000199664"/>
    </source>
</evidence>
<keyword evidence="5" id="KW-0378">Hydrolase</keyword>
<protein>
    <recommendedName>
        <fullName evidence="10">Purine nucleoside phosphorylase</fullName>
    </recommendedName>
</protein>
<comment type="catalytic activity">
    <reaction evidence="7">
        <text>adenosine + H2O + H(+) = inosine + NH4(+)</text>
        <dbReference type="Rhea" id="RHEA:24408"/>
        <dbReference type="ChEBI" id="CHEBI:15377"/>
        <dbReference type="ChEBI" id="CHEBI:15378"/>
        <dbReference type="ChEBI" id="CHEBI:16335"/>
        <dbReference type="ChEBI" id="CHEBI:17596"/>
        <dbReference type="ChEBI" id="CHEBI:28938"/>
        <dbReference type="EC" id="3.5.4.4"/>
    </reaction>
    <physiologicalReaction direction="left-to-right" evidence="7">
        <dbReference type="Rhea" id="RHEA:24409"/>
    </physiologicalReaction>
</comment>
<accession>A0A1H7ZYS9</accession>
<dbReference type="Gene3D" id="3.60.140.10">
    <property type="entry name" value="CNF1/YfiH-like putative cysteine hydrolases"/>
    <property type="match status" value="1"/>
</dbReference>
<comment type="catalytic activity">
    <reaction evidence="9">
        <text>S-methyl-5'-thioadenosine + phosphate = 5-(methylsulfanyl)-alpha-D-ribose 1-phosphate + adenine</text>
        <dbReference type="Rhea" id="RHEA:11852"/>
        <dbReference type="ChEBI" id="CHEBI:16708"/>
        <dbReference type="ChEBI" id="CHEBI:17509"/>
        <dbReference type="ChEBI" id="CHEBI:43474"/>
        <dbReference type="ChEBI" id="CHEBI:58533"/>
        <dbReference type="EC" id="2.4.2.28"/>
    </reaction>
    <physiologicalReaction direction="left-to-right" evidence="9">
        <dbReference type="Rhea" id="RHEA:11853"/>
    </physiologicalReaction>
</comment>
<evidence type="ECO:0000256" key="6">
    <source>
        <dbReference type="ARBA" id="ARBA00022833"/>
    </source>
</evidence>
<dbReference type="Proteomes" id="UP000199664">
    <property type="component" value="Unassembled WGS sequence"/>
</dbReference>
<dbReference type="AlphaFoldDB" id="A0A1H7ZYS9"/>
<dbReference type="PANTHER" id="PTHR30616">
    <property type="entry name" value="UNCHARACTERIZED PROTEIN YFIH"/>
    <property type="match status" value="1"/>
</dbReference>
<evidence type="ECO:0000256" key="4">
    <source>
        <dbReference type="ARBA" id="ARBA00022723"/>
    </source>
</evidence>
<evidence type="ECO:0000256" key="10">
    <source>
        <dbReference type="RuleBase" id="RU361274"/>
    </source>
</evidence>
<organism evidence="11 12">
    <name type="scientific">Bosea lupini</name>
    <dbReference type="NCBI Taxonomy" id="1036779"/>
    <lineage>
        <taxon>Bacteria</taxon>
        <taxon>Pseudomonadati</taxon>
        <taxon>Pseudomonadota</taxon>
        <taxon>Alphaproteobacteria</taxon>
        <taxon>Hyphomicrobiales</taxon>
        <taxon>Boseaceae</taxon>
        <taxon>Bosea</taxon>
    </lineage>
</organism>
<dbReference type="OrthoDB" id="4279at2"/>
<comment type="catalytic activity">
    <reaction evidence="1">
        <text>inosine + phosphate = alpha-D-ribose 1-phosphate + hypoxanthine</text>
        <dbReference type="Rhea" id="RHEA:27646"/>
        <dbReference type="ChEBI" id="CHEBI:17368"/>
        <dbReference type="ChEBI" id="CHEBI:17596"/>
        <dbReference type="ChEBI" id="CHEBI:43474"/>
        <dbReference type="ChEBI" id="CHEBI:57720"/>
        <dbReference type="EC" id="2.4.2.1"/>
    </reaction>
    <physiologicalReaction direction="left-to-right" evidence="1">
        <dbReference type="Rhea" id="RHEA:27647"/>
    </physiologicalReaction>
</comment>
<evidence type="ECO:0000256" key="1">
    <source>
        <dbReference type="ARBA" id="ARBA00000553"/>
    </source>
</evidence>
<dbReference type="GO" id="GO:0017061">
    <property type="term" value="F:S-methyl-5-thioadenosine phosphorylase activity"/>
    <property type="evidence" value="ECO:0007669"/>
    <property type="project" value="UniProtKB-EC"/>
</dbReference>
<reference evidence="12" key="1">
    <citation type="submission" date="2016-10" db="EMBL/GenBank/DDBJ databases">
        <authorList>
            <person name="Varghese N."/>
            <person name="Submissions S."/>
        </authorList>
    </citation>
    <scope>NUCLEOTIDE SEQUENCE [LARGE SCALE GENOMIC DNA]</scope>
    <source>
        <strain evidence="12">LMG 26383,CCUG 61248,R- 45681</strain>
    </source>
</reference>
<dbReference type="InterPro" id="IPR038371">
    <property type="entry name" value="Cu_polyphenol_OxRdtase_sf"/>
</dbReference>
<dbReference type="GO" id="GO:0005507">
    <property type="term" value="F:copper ion binding"/>
    <property type="evidence" value="ECO:0007669"/>
    <property type="project" value="TreeGrafter"/>
</dbReference>
<evidence type="ECO:0000313" key="11">
    <source>
        <dbReference type="EMBL" id="SEM63433.1"/>
    </source>
</evidence>
<keyword evidence="4" id="KW-0479">Metal-binding</keyword>
<comment type="catalytic activity">
    <reaction evidence="8">
        <text>adenosine + phosphate = alpha-D-ribose 1-phosphate + adenine</text>
        <dbReference type="Rhea" id="RHEA:27642"/>
        <dbReference type="ChEBI" id="CHEBI:16335"/>
        <dbReference type="ChEBI" id="CHEBI:16708"/>
        <dbReference type="ChEBI" id="CHEBI:43474"/>
        <dbReference type="ChEBI" id="CHEBI:57720"/>
        <dbReference type="EC" id="2.4.2.1"/>
    </reaction>
    <physiologicalReaction direction="left-to-right" evidence="8">
        <dbReference type="Rhea" id="RHEA:27643"/>
    </physiologicalReaction>
</comment>
<keyword evidence="6" id="KW-0862">Zinc</keyword>
<evidence type="ECO:0000256" key="3">
    <source>
        <dbReference type="ARBA" id="ARBA00022679"/>
    </source>
</evidence>
<proteinExistence type="inferred from homology"/>
<dbReference type="GO" id="GO:0016787">
    <property type="term" value="F:hydrolase activity"/>
    <property type="evidence" value="ECO:0007669"/>
    <property type="project" value="UniProtKB-KW"/>
</dbReference>
<name>A0A1H7ZYS9_9HYPH</name>
<dbReference type="PANTHER" id="PTHR30616:SF2">
    <property type="entry name" value="PURINE NUCLEOSIDE PHOSPHORYLASE LACC1"/>
    <property type="match status" value="1"/>
</dbReference>
<dbReference type="CDD" id="cd16833">
    <property type="entry name" value="YfiH"/>
    <property type="match status" value="1"/>
</dbReference>
<evidence type="ECO:0000256" key="2">
    <source>
        <dbReference type="ARBA" id="ARBA00007353"/>
    </source>
</evidence>
<dbReference type="NCBIfam" id="TIGR00726">
    <property type="entry name" value="peptidoglycan editing factor PgeF"/>
    <property type="match status" value="1"/>
</dbReference>
<dbReference type="SUPFAM" id="SSF64438">
    <property type="entry name" value="CNF1/YfiH-like putative cysteine hydrolases"/>
    <property type="match status" value="1"/>
</dbReference>
<evidence type="ECO:0000256" key="9">
    <source>
        <dbReference type="ARBA" id="ARBA00049893"/>
    </source>
</evidence>
<evidence type="ECO:0000256" key="8">
    <source>
        <dbReference type="ARBA" id="ARBA00048968"/>
    </source>
</evidence>
<dbReference type="STRING" id="1036779.SAMN04515666_11670"/>
<keyword evidence="12" id="KW-1185">Reference proteome</keyword>
<evidence type="ECO:0000256" key="7">
    <source>
        <dbReference type="ARBA" id="ARBA00047989"/>
    </source>
</evidence>
<dbReference type="InterPro" id="IPR003730">
    <property type="entry name" value="Cu_polyphenol_OxRdtase"/>
</dbReference>
<sequence>MFITSPELAQQPGIRHAFFTREGGVSGGIYASLNGGLGSNDDQAHIAENRARMARQMGVERDRLVSVHQVHSPDVAVVTGPWPGERPKADAMVTIAHGVALGISTADCGPILFADSEAGVIGAAHSGWKGAFTGVIGATVTEMEKLGARRERIIAVLGPTISAAAYEVGPEFIERFKGENATFSRFFHASERPAHAMFDLPAFIAHRAQEAGIGRFYDMAMCTYGDEARFYSYRRTTHRQEADYGRLISAIALG</sequence>
<dbReference type="InterPro" id="IPR011324">
    <property type="entry name" value="Cytotoxic_necrot_fac-like_cat"/>
</dbReference>
<gene>
    <name evidence="11" type="ORF">SAMN04515666_11670</name>
</gene>
<comment type="similarity">
    <text evidence="2 10">Belongs to the purine nucleoside phosphorylase YfiH/LACC1 family.</text>
</comment>
<keyword evidence="3" id="KW-0808">Transferase</keyword>
<dbReference type="EMBL" id="FOAN01000016">
    <property type="protein sequence ID" value="SEM63433.1"/>
    <property type="molecule type" value="Genomic_DNA"/>
</dbReference>
<dbReference type="RefSeq" id="WP_091842936.1">
    <property type="nucleotide sequence ID" value="NZ_FOAN01000016.1"/>
</dbReference>
<dbReference type="Pfam" id="PF02578">
    <property type="entry name" value="Cu-oxidase_4"/>
    <property type="match status" value="1"/>
</dbReference>